<reference evidence="2 3" key="1">
    <citation type="submission" date="2023-08" db="EMBL/GenBank/DDBJ databases">
        <authorList>
            <person name="Folkvardsen B D."/>
            <person name="Norman A."/>
        </authorList>
    </citation>
    <scope>NUCLEOTIDE SEQUENCE [LARGE SCALE GENOMIC DNA]</scope>
    <source>
        <strain evidence="2 3">Mu0102</strain>
    </source>
</reference>
<accession>A0ABN9NV07</accession>
<dbReference type="EMBL" id="OY726398">
    <property type="protein sequence ID" value="CAJ1510167.1"/>
    <property type="molecule type" value="Genomic_DNA"/>
</dbReference>
<evidence type="ECO:0000313" key="2">
    <source>
        <dbReference type="EMBL" id="CAJ1510167.1"/>
    </source>
</evidence>
<name>A0ABN9NV07_9MYCO</name>
<evidence type="ECO:0008006" key="4">
    <source>
        <dbReference type="Google" id="ProtNLM"/>
    </source>
</evidence>
<dbReference type="Proteomes" id="UP001190464">
    <property type="component" value="Chromosome"/>
</dbReference>
<keyword evidence="3" id="KW-1185">Reference proteome</keyword>
<evidence type="ECO:0000256" key="1">
    <source>
        <dbReference type="SAM" id="MobiDB-lite"/>
    </source>
</evidence>
<proteinExistence type="predicted"/>
<organism evidence="2 3">
    <name type="scientific">[Mycobacterium] holstebronense</name>
    <dbReference type="NCBI Taxonomy" id="3064288"/>
    <lineage>
        <taxon>Bacteria</taxon>
        <taxon>Bacillati</taxon>
        <taxon>Actinomycetota</taxon>
        <taxon>Actinomycetes</taxon>
        <taxon>Mycobacteriales</taxon>
        <taxon>Mycobacteriaceae</taxon>
        <taxon>Mycolicibacterium</taxon>
    </lineage>
</organism>
<gene>
    <name evidence="2" type="ORF">MU0102_004032</name>
</gene>
<protein>
    <recommendedName>
        <fullName evidence="4">Tox-REase-7 domain-containing protein</fullName>
    </recommendedName>
</protein>
<dbReference type="RefSeq" id="WP_308484718.1">
    <property type="nucleotide sequence ID" value="NZ_OY726398.1"/>
</dbReference>
<feature type="region of interest" description="Disordered" evidence="1">
    <location>
        <begin position="16"/>
        <end position="35"/>
    </location>
</feature>
<sequence>MIGRTALEILTGLLGEGTASAPGSPEQARHDFENNPSVSYTRQAVNIALFMLPIERVLGTALSGARRLLTLGRGTTTAEKAFLRDLASVGGGAERSATQAARPTGVPKPSAPQAGSDPLRHVVDEDLEAFMREFRSEPHPAPGGRTPAPHLARGNFGERMAADRYARDGHRILSYKPDIAGTNQGGIDLVTIKDGIVRFVDNKALSRGGNVSSVTALTKNFNQNVAKVLVEFEQHLARTDISQAERQLIQEARDAIRAGKFERIVTNANLNSSISTTGVTETLRKEGIKFVDIMRQTQ</sequence>
<evidence type="ECO:0000313" key="3">
    <source>
        <dbReference type="Proteomes" id="UP001190464"/>
    </source>
</evidence>
<feature type="region of interest" description="Disordered" evidence="1">
    <location>
        <begin position="93"/>
        <end position="118"/>
    </location>
</feature>